<sequence>MNIHKKRVFVLAFYKFKTLYCAACIAT</sequence>
<dbReference type="AlphaFoldDB" id="A0A2P2PZX7"/>
<reference evidence="1" key="1">
    <citation type="submission" date="2018-02" db="EMBL/GenBank/DDBJ databases">
        <title>Rhizophora mucronata_Transcriptome.</title>
        <authorList>
            <person name="Meera S.P."/>
            <person name="Sreeshan A."/>
            <person name="Augustine A."/>
        </authorList>
    </citation>
    <scope>NUCLEOTIDE SEQUENCE</scope>
    <source>
        <tissue evidence="1">Leaf</tissue>
    </source>
</reference>
<accession>A0A2P2PZX7</accession>
<dbReference type="EMBL" id="GGEC01079765">
    <property type="protein sequence ID" value="MBX60249.1"/>
    <property type="molecule type" value="Transcribed_RNA"/>
</dbReference>
<protein>
    <submittedName>
        <fullName evidence="1">Uncharacterized protein</fullName>
    </submittedName>
</protein>
<proteinExistence type="predicted"/>
<name>A0A2P2PZX7_RHIMU</name>
<evidence type="ECO:0000313" key="1">
    <source>
        <dbReference type="EMBL" id="MBX60249.1"/>
    </source>
</evidence>
<organism evidence="1">
    <name type="scientific">Rhizophora mucronata</name>
    <name type="common">Asiatic mangrove</name>
    <dbReference type="NCBI Taxonomy" id="61149"/>
    <lineage>
        <taxon>Eukaryota</taxon>
        <taxon>Viridiplantae</taxon>
        <taxon>Streptophyta</taxon>
        <taxon>Embryophyta</taxon>
        <taxon>Tracheophyta</taxon>
        <taxon>Spermatophyta</taxon>
        <taxon>Magnoliopsida</taxon>
        <taxon>eudicotyledons</taxon>
        <taxon>Gunneridae</taxon>
        <taxon>Pentapetalae</taxon>
        <taxon>rosids</taxon>
        <taxon>fabids</taxon>
        <taxon>Malpighiales</taxon>
        <taxon>Rhizophoraceae</taxon>
        <taxon>Rhizophora</taxon>
    </lineage>
</organism>